<keyword evidence="7 8" id="KW-0093">Biotin biosynthesis</keyword>
<accession>A0A432W6J9</accession>
<organism evidence="10 11">
    <name type="scientific">Aliidiomarina minuta</name>
    <dbReference type="NCBI Taxonomy" id="880057"/>
    <lineage>
        <taxon>Bacteria</taxon>
        <taxon>Pseudomonadati</taxon>
        <taxon>Pseudomonadota</taxon>
        <taxon>Gammaproteobacteria</taxon>
        <taxon>Alteromonadales</taxon>
        <taxon>Idiomarinaceae</taxon>
        <taxon>Aliidiomarina</taxon>
    </lineage>
</organism>
<keyword evidence="5 8" id="KW-0808">Transferase</keyword>
<feature type="domain" description="Methyltransferase type 11" evidence="9">
    <location>
        <begin position="55"/>
        <end position="146"/>
    </location>
</feature>
<protein>
    <recommendedName>
        <fullName evidence="3 8">Malonyl-[acyl-carrier protein] O-methyltransferase</fullName>
        <shortName evidence="8">Malonyl-ACP O-methyltransferase</shortName>
        <ecNumber evidence="3 8">2.1.1.197</ecNumber>
    </recommendedName>
    <alternativeName>
        <fullName evidence="8">Biotin synthesis protein BioC</fullName>
    </alternativeName>
</protein>
<dbReference type="Gene3D" id="3.40.50.150">
    <property type="entry name" value="Vaccinia Virus protein VP39"/>
    <property type="match status" value="1"/>
</dbReference>
<dbReference type="GO" id="GO:0032259">
    <property type="term" value="P:methylation"/>
    <property type="evidence" value="ECO:0007669"/>
    <property type="project" value="UniProtKB-KW"/>
</dbReference>
<evidence type="ECO:0000256" key="7">
    <source>
        <dbReference type="ARBA" id="ARBA00022756"/>
    </source>
</evidence>
<comment type="pathway">
    <text evidence="2 8">Cofactor biosynthesis; biotin biosynthesis.</text>
</comment>
<dbReference type="EMBL" id="PIPL01000001">
    <property type="protein sequence ID" value="RUO25662.1"/>
    <property type="molecule type" value="Genomic_DNA"/>
</dbReference>
<evidence type="ECO:0000256" key="1">
    <source>
        <dbReference type="ARBA" id="ARBA00000852"/>
    </source>
</evidence>
<comment type="function">
    <text evidence="8">Converts the free carboxyl group of a malonyl-thioester to its methyl ester by transfer of a methyl group from S-adenosyl-L-methionine (SAM). It allows to synthesize pimeloyl-ACP via the fatty acid synthetic pathway.</text>
</comment>
<dbReference type="InterPro" id="IPR011814">
    <property type="entry name" value="BioC"/>
</dbReference>
<dbReference type="UniPathway" id="UPA00078"/>
<keyword evidence="11" id="KW-1185">Reference proteome</keyword>
<gene>
    <name evidence="8" type="primary">bioC</name>
    <name evidence="10" type="ORF">CWE09_02735</name>
</gene>
<proteinExistence type="inferred from homology"/>
<reference evidence="10 11" key="1">
    <citation type="journal article" date="2011" name="Front. Microbiol.">
        <title>Genomic signatures of strain selection and enhancement in Bacillus atrophaeus var. globigii, a historical biowarfare simulant.</title>
        <authorList>
            <person name="Gibbons H.S."/>
            <person name="Broomall S.M."/>
            <person name="McNew L.A."/>
            <person name="Daligault H."/>
            <person name="Chapman C."/>
            <person name="Bruce D."/>
            <person name="Karavis M."/>
            <person name="Krepps M."/>
            <person name="McGregor P.A."/>
            <person name="Hong C."/>
            <person name="Park K.H."/>
            <person name="Akmal A."/>
            <person name="Feldman A."/>
            <person name="Lin J.S."/>
            <person name="Chang W.E."/>
            <person name="Higgs B.W."/>
            <person name="Demirev P."/>
            <person name="Lindquist J."/>
            <person name="Liem A."/>
            <person name="Fochler E."/>
            <person name="Read T.D."/>
            <person name="Tapia R."/>
            <person name="Johnson S."/>
            <person name="Bishop-Lilly K.A."/>
            <person name="Detter C."/>
            <person name="Han C."/>
            <person name="Sozhamannan S."/>
            <person name="Rosenzweig C.N."/>
            <person name="Skowronski E.W."/>
        </authorList>
    </citation>
    <scope>NUCLEOTIDE SEQUENCE [LARGE SCALE GENOMIC DNA]</scope>
    <source>
        <strain evidence="10 11">MLST1</strain>
    </source>
</reference>
<comment type="catalytic activity">
    <reaction evidence="1 8">
        <text>malonyl-[ACP] + S-adenosyl-L-methionine = malonyl-[ACP] methyl ester + S-adenosyl-L-homocysteine</text>
        <dbReference type="Rhea" id="RHEA:17105"/>
        <dbReference type="Rhea" id="RHEA-COMP:9623"/>
        <dbReference type="Rhea" id="RHEA-COMP:9954"/>
        <dbReference type="ChEBI" id="CHEBI:57856"/>
        <dbReference type="ChEBI" id="CHEBI:59789"/>
        <dbReference type="ChEBI" id="CHEBI:78449"/>
        <dbReference type="ChEBI" id="CHEBI:78845"/>
        <dbReference type="EC" id="2.1.1.197"/>
    </reaction>
</comment>
<dbReference type="CDD" id="cd02440">
    <property type="entry name" value="AdoMet_MTases"/>
    <property type="match status" value="1"/>
</dbReference>
<name>A0A432W6J9_9GAMM</name>
<dbReference type="Pfam" id="PF08241">
    <property type="entry name" value="Methyltransf_11"/>
    <property type="match status" value="1"/>
</dbReference>
<keyword evidence="4 8" id="KW-0489">Methyltransferase</keyword>
<evidence type="ECO:0000313" key="11">
    <source>
        <dbReference type="Proteomes" id="UP000288293"/>
    </source>
</evidence>
<evidence type="ECO:0000256" key="4">
    <source>
        <dbReference type="ARBA" id="ARBA00022603"/>
    </source>
</evidence>
<evidence type="ECO:0000313" key="10">
    <source>
        <dbReference type="EMBL" id="RUO25662.1"/>
    </source>
</evidence>
<dbReference type="GO" id="GO:0102130">
    <property type="term" value="F:malonyl-CoA methyltransferase activity"/>
    <property type="evidence" value="ECO:0007669"/>
    <property type="project" value="UniProtKB-EC"/>
</dbReference>
<dbReference type="EC" id="2.1.1.197" evidence="3 8"/>
<comment type="similarity">
    <text evidence="8">Belongs to the methyltransferase superfamily.</text>
</comment>
<dbReference type="InterPro" id="IPR029063">
    <property type="entry name" value="SAM-dependent_MTases_sf"/>
</dbReference>
<evidence type="ECO:0000256" key="5">
    <source>
        <dbReference type="ARBA" id="ARBA00022679"/>
    </source>
</evidence>
<dbReference type="HAMAP" id="MF_00835">
    <property type="entry name" value="BioC"/>
    <property type="match status" value="1"/>
</dbReference>
<dbReference type="SUPFAM" id="SSF53335">
    <property type="entry name" value="S-adenosyl-L-methionine-dependent methyltransferases"/>
    <property type="match status" value="1"/>
</dbReference>
<sequence length="268" mass="30183">MSSTRSFCKMTLEYDKRRVARHFSRAAAHYQRFNSLQSQVAESLLRQLTTAPCILDLGCGPGSNSQRIAQQCEHYVGLDISTQMLAQAKLNEVPGLYLQGDAEQLPLANNSIDTVFSSLAVQWCNSLPTLLSELQRVVKPGGQILISTILADSMQPLMDCLQQIDGVPRQNPQLTLEEWRLLLNQQSHFQTLSLRQQKFSVFSPDIAQVLQGIKGVGASYRANTNSKPFRRETLRKLAHLYQKHSTEDGLPLHYQIGLIELRMDDKKS</sequence>
<dbReference type="GO" id="GO:0009102">
    <property type="term" value="P:biotin biosynthetic process"/>
    <property type="evidence" value="ECO:0007669"/>
    <property type="project" value="UniProtKB-UniRule"/>
</dbReference>
<dbReference type="InterPro" id="IPR013216">
    <property type="entry name" value="Methyltransf_11"/>
</dbReference>
<dbReference type="GO" id="GO:0008757">
    <property type="term" value="F:S-adenosylmethionine-dependent methyltransferase activity"/>
    <property type="evidence" value="ECO:0007669"/>
    <property type="project" value="InterPro"/>
</dbReference>
<dbReference type="AlphaFoldDB" id="A0A432W6J9"/>
<dbReference type="GO" id="GO:0010340">
    <property type="term" value="F:carboxyl-O-methyltransferase activity"/>
    <property type="evidence" value="ECO:0007669"/>
    <property type="project" value="UniProtKB-UniRule"/>
</dbReference>
<keyword evidence="6 8" id="KW-0949">S-adenosyl-L-methionine</keyword>
<dbReference type="InterPro" id="IPR050602">
    <property type="entry name" value="Malonyl-ACP_OMT"/>
</dbReference>
<evidence type="ECO:0000256" key="3">
    <source>
        <dbReference type="ARBA" id="ARBA00012327"/>
    </source>
</evidence>
<comment type="caution">
    <text evidence="10">The sequence shown here is derived from an EMBL/GenBank/DDBJ whole genome shotgun (WGS) entry which is preliminary data.</text>
</comment>
<evidence type="ECO:0000256" key="8">
    <source>
        <dbReference type="HAMAP-Rule" id="MF_00835"/>
    </source>
</evidence>
<dbReference type="Proteomes" id="UP000288293">
    <property type="component" value="Unassembled WGS sequence"/>
</dbReference>
<dbReference type="PANTHER" id="PTHR13090">
    <property type="entry name" value="ARGININE-HYDROXYLASE NDUFAF5, MITOCHONDRIAL"/>
    <property type="match status" value="1"/>
</dbReference>
<dbReference type="PANTHER" id="PTHR13090:SF1">
    <property type="entry name" value="ARGININE-HYDROXYLASE NDUFAF5, MITOCHONDRIAL"/>
    <property type="match status" value="1"/>
</dbReference>
<evidence type="ECO:0000259" key="9">
    <source>
        <dbReference type="Pfam" id="PF08241"/>
    </source>
</evidence>
<evidence type="ECO:0000256" key="6">
    <source>
        <dbReference type="ARBA" id="ARBA00022691"/>
    </source>
</evidence>
<evidence type="ECO:0000256" key="2">
    <source>
        <dbReference type="ARBA" id="ARBA00004746"/>
    </source>
</evidence>